<dbReference type="FunFam" id="2.30.29.30:FF:000149">
    <property type="entry name" value="Tyrosine-protein phosphatase non-receptor type"/>
    <property type="match status" value="1"/>
</dbReference>
<dbReference type="SUPFAM" id="SSF47031">
    <property type="entry name" value="Second domain of FERM"/>
    <property type="match status" value="2"/>
</dbReference>
<keyword evidence="2" id="KW-0378">Hydrolase</keyword>
<evidence type="ECO:0000256" key="3">
    <source>
        <dbReference type="ARBA" id="ARBA00022912"/>
    </source>
</evidence>
<feature type="compositionally biased region" description="Basic and acidic residues" evidence="4">
    <location>
        <begin position="165"/>
        <end position="174"/>
    </location>
</feature>
<keyword evidence="3" id="KW-0904">Protein phosphatase</keyword>
<dbReference type="EMBL" id="JAGFMF010012293">
    <property type="protein sequence ID" value="KAG8504452.1"/>
    <property type="molecule type" value="Genomic_DNA"/>
</dbReference>
<dbReference type="FunFam" id="1.20.80.10:FF:000014">
    <property type="entry name" value="Tyrosine-protein phosphatase non-receptor type"/>
    <property type="match status" value="1"/>
</dbReference>
<dbReference type="EC" id="3.1.3.48" evidence="1"/>
<feature type="domain" description="FERM" evidence="5">
    <location>
        <begin position="1"/>
        <end position="435"/>
    </location>
</feature>
<organism evidence="6 7">
    <name type="scientific">Galemys pyrenaicus</name>
    <name type="common">Iberian desman</name>
    <name type="synonym">Pyrenean desman</name>
    <dbReference type="NCBI Taxonomy" id="202257"/>
    <lineage>
        <taxon>Eukaryota</taxon>
        <taxon>Metazoa</taxon>
        <taxon>Chordata</taxon>
        <taxon>Craniata</taxon>
        <taxon>Vertebrata</taxon>
        <taxon>Euteleostomi</taxon>
        <taxon>Mammalia</taxon>
        <taxon>Eutheria</taxon>
        <taxon>Laurasiatheria</taxon>
        <taxon>Eulipotyphla</taxon>
        <taxon>Talpidae</taxon>
        <taxon>Galemys</taxon>
    </lineage>
</organism>
<dbReference type="Pfam" id="PF09380">
    <property type="entry name" value="FERM_C"/>
    <property type="match status" value="1"/>
</dbReference>
<accession>A0A8J5ZMM8</accession>
<dbReference type="InterPro" id="IPR000299">
    <property type="entry name" value="FERM_domain"/>
</dbReference>
<dbReference type="Proteomes" id="UP000700334">
    <property type="component" value="Unassembled WGS sequence"/>
</dbReference>
<dbReference type="InterPro" id="IPR011993">
    <property type="entry name" value="PH-like_dom_sf"/>
</dbReference>
<dbReference type="SMART" id="SM01196">
    <property type="entry name" value="FERM_C"/>
    <property type="match status" value="1"/>
</dbReference>
<proteinExistence type="predicted"/>
<dbReference type="SMART" id="SM00295">
    <property type="entry name" value="B41"/>
    <property type="match status" value="1"/>
</dbReference>
<dbReference type="SUPFAM" id="SSF50729">
    <property type="entry name" value="PH domain-like"/>
    <property type="match status" value="1"/>
</dbReference>
<dbReference type="PROSITE" id="PS00661">
    <property type="entry name" value="FERM_2"/>
    <property type="match status" value="1"/>
</dbReference>
<evidence type="ECO:0000313" key="6">
    <source>
        <dbReference type="EMBL" id="KAG8504452.1"/>
    </source>
</evidence>
<dbReference type="InterPro" id="IPR019748">
    <property type="entry name" value="FERM_central"/>
</dbReference>
<dbReference type="InterPro" id="IPR019747">
    <property type="entry name" value="FERM_CS"/>
</dbReference>
<evidence type="ECO:0000256" key="1">
    <source>
        <dbReference type="ARBA" id="ARBA00013064"/>
    </source>
</evidence>
<gene>
    <name evidence="6" type="ORF">J0S82_018840</name>
</gene>
<dbReference type="InterPro" id="IPR018980">
    <property type="entry name" value="FERM_PH-like_C"/>
</dbReference>
<reference evidence="6" key="1">
    <citation type="journal article" date="2021" name="Evol. Appl.">
        <title>The genome of the Pyrenean desman and the effects of bottlenecks and inbreeding on the genomic landscape of an endangered species.</title>
        <authorList>
            <person name="Escoda L."/>
            <person name="Castresana J."/>
        </authorList>
    </citation>
    <scope>NUCLEOTIDE SEQUENCE</scope>
    <source>
        <strain evidence="6">IBE-C5619</strain>
    </source>
</reference>
<sequence length="540" mass="57967">MRLWGPGLQRGGLGALVPRAAPPAPPGACSTAAARGAPPSLCSVSAARELLGPFRASRGHTGEDVGRTALLRADGAADAGCGGCPAPASRRRLLAGAWPGGAAQCLCVRPPPPAPVVPYQYYLQVKKDVLEGRLRCSLEQAIRLAGLAVQVARRSSRKRLQTAKRWGDHSRRPELPPVPTGTPEAGGAVRRPVLSVWRHVTGPLLPADFGDYNQFDSQDFLREYVLFPMDLALEEAVLEELTQKVAQEHQAHSGVLPAEAELMYINEVERLDGFGQEVFPVKVRPGRAAAAVVGVRRAADRIFLQKVLLLPPLPLPVPPGCLQCDAHSVCWAGPEASTVGAVARPLPQATSQDNHGNSVHLGIFFMGIFVRSRVGRQAVMYRWGDVGNISHNKSTILAELVGKEETAQFHTDDIENAKYISRLFATRHKFYKQNKICTELRGPHVAQGSGALARGWCRGSGMAVRLYRPVAGAVGLPRPCVCPGPRSVLWVCPAVRLSRPVAGAVRLSWPVAVPCVCPGPWPCRASVPAFPQLGRSCVRP</sequence>
<dbReference type="GO" id="GO:0005737">
    <property type="term" value="C:cytoplasm"/>
    <property type="evidence" value="ECO:0007669"/>
    <property type="project" value="TreeGrafter"/>
</dbReference>
<dbReference type="AlphaFoldDB" id="A0A8J5ZMM8"/>
<feature type="region of interest" description="Disordered" evidence="4">
    <location>
        <begin position="160"/>
        <end position="185"/>
    </location>
</feature>
<dbReference type="OrthoDB" id="10012364at2759"/>
<dbReference type="InterPro" id="IPR035963">
    <property type="entry name" value="FERM_2"/>
</dbReference>
<dbReference type="InterPro" id="IPR014352">
    <property type="entry name" value="FERM/acyl-CoA-bd_prot_sf"/>
</dbReference>
<evidence type="ECO:0000259" key="5">
    <source>
        <dbReference type="PROSITE" id="PS50057"/>
    </source>
</evidence>
<keyword evidence="7" id="KW-1185">Reference proteome</keyword>
<dbReference type="InterPro" id="IPR019749">
    <property type="entry name" value="Band_41_domain"/>
</dbReference>
<evidence type="ECO:0000313" key="7">
    <source>
        <dbReference type="Proteomes" id="UP000700334"/>
    </source>
</evidence>
<dbReference type="PROSITE" id="PS50057">
    <property type="entry name" value="FERM_3"/>
    <property type="match status" value="1"/>
</dbReference>
<dbReference type="CDD" id="cd14473">
    <property type="entry name" value="FERM_B-lobe"/>
    <property type="match status" value="1"/>
</dbReference>
<dbReference type="Gene3D" id="2.30.29.30">
    <property type="entry name" value="Pleckstrin-homology domain (PH domain)/Phosphotyrosine-binding domain (PTB)"/>
    <property type="match status" value="1"/>
</dbReference>
<dbReference type="Pfam" id="PF00373">
    <property type="entry name" value="FERM_M"/>
    <property type="match status" value="1"/>
</dbReference>
<dbReference type="PANTHER" id="PTHR45706">
    <property type="entry name" value="TYROSINE-PROTEIN PHOSPHATASE"/>
    <property type="match status" value="1"/>
</dbReference>
<dbReference type="GO" id="GO:0004725">
    <property type="term" value="F:protein tyrosine phosphatase activity"/>
    <property type="evidence" value="ECO:0007669"/>
    <property type="project" value="UniProtKB-EC"/>
</dbReference>
<evidence type="ECO:0000256" key="2">
    <source>
        <dbReference type="ARBA" id="ARBA00022801"/>
    </source>
</evidence>
<dbReference type="Gene3D" id="1.20.80.10">
    <property type="match status" value="1"/>
</dbReference>
<dbReference type="GO" id="GO:0001946">
    <property type="term" value="P:lymphangiogenesis"/>
    <property type="evidence" value="ECO:0007669"/>
    <property type="project" value="TreeGrafter"/>
</dbReference>
<protein>
    <recommendedName>
        <fullName evidence="1">protein-tyrosine-phosphatase</fullName>
        <ecNumber evidence="1">3.1.3.48</ecNumber>
    </recommendedName>
</protein>
<name>A0A8J5ZMM8_GALPY</name>
<evidence type="ECO:0000256" key="4">
    <source>
        <dbReference type="SAM" id="MobiDB-lite"/>
    </source>
</evidence>
<comment type="caution">
    <text evidence="6">The sequence shown here is derived from an EMBL/GenBank/DDBJ whole genome shotgun (WGS) entry which is preliminary data.</text>
</comment>
<dbReference type="PANTHER" id="PTHR45706:SF6">
    <property type="entry name" value="TYROSINE-PROTEIN PHOSPHATASE NON-RECEPTOR TYPE 14"/>
    <property type="match status" value="1"/>
</dbReference>